<feature type="compositionally biased region" description="Basic and acidic residues" evidence="1">
    <location>
        <begin position="16"/>
        <end position="33"/>
    </location>
</feature>
<feature type="region of interest" description="Disordered" evidence="1">
    <location>
        <begin position="1"/>
        <end position="59"/>
    </location>
</feature>
<evidence type="ECO:0000313" key="3">
    <source>
        <dbReference type="Proteomes" id="UP000034164"/>
    </source>
</evidence>
<dbReference type="EMBL" id="LCZI01000302">
    <property type="protein sequence ID" value="KKZ67239.1"/>
    <property type="molecule type" value="Genomic_DNA"/>
</dbReference>
<gene>
    <name evidence="2" type="ORF">EMCG_01109</name>
</gene>
<feature type="non-terminal residue" evidence="2">
    <location>
        <position position="1"/>
    </location>
</feature>
<proteinExistence type="predicted"/>
<evidence type="ECO:0000256" key="1">
    <source>
        <dbReference type="SAM" id="MobiDB-lite"/>
    </source>
</evidence>
<dbReference type="VEuPathDB" id="FungiDB:EMCG_01109"/>
<dbReference type="Proteomes" id="UP000034164">
    <property type="component" value="Unassembled WGS sequence"/>
</dbReference>
<comment type="caution">
    <text evidence="2">The sequence shown here is derived from an EMBL/GenBank/DDBJ whole genome shotgun (WGS) entry which is preliminary data.</text>
</comment>
<evidence type="ECO:0000313" key="2">
    <source>
        <dbReference type="EMBL" id="KKZ67239.1"/>
    </source>
</evidence>
<protein>
    <submittedName>
        <fullName evidence="2">Uncharacterized protein</fullName>
    </submittedName>
</protein>
<feature type="non-terminal residue" evidence="2">
    <location>
        <position position="59"/>
    </location>
</feature>
<sequence length="59" mass="6808">QSNSNQSCQRTHKGQRTKENHHAQKKTTREAHHSNILINNLPVYRGEPTQNSVVLVDNY</sequence>
<reference evidence="3" key="1">
    <citation type="journal article" date="2015" name="PLoS Genet.">
        <title>The dynamic genome and transcriptome of the human fungal pathogen Blastomyces and close relative Emmonsia.</title>
        <authorList>
            <person name="Munoz J.F."/>
            <person name="Gauthier G.M."/>
            <person name="Desjardins C.A."/>
            <person name="Gallo J.E."/>
            <person name="Holder J."/>
            <person name="Sullivan T.D."/>
            <person name="Marty A.J."/>
            <person name="Carmen J.C."/>
            <person name="Chen Z."/>
            <person name="Ding L."/>
            <person name="Gujja S."/>
            <person name="Magrini V."/>
            <person name="Misas E."/>
            <person name="Mitreva M."/>
            <person name="Priest M."/>
            <person name="Saif S."/>
            <person name="Whiston E.A."/>
            <person name="Young S."/>
            <person name="Zeng Q."/>
            <person name="Goldman W.E."/>
            <person name="Mardis E.R."/>
            <person name="Taylor J.W."/>
            <person name="McEwen J.G."/>
            <person name="Clay O.K."/>
            <person name="Klein B.S."/>
            <person name="Cuomo C.A."/>
        </authorList>
    </citation>
    <scope>NUCLEOTIDE SEQUENCE [LARGE SCALE GENOMIC DNA]</scope>
    <source>
        <strain evidence="3">UAMH 3008</strain>
    </source>
</reference>
<accession>A0A0G2J621</accession>
<organism evidence="2 3">
    <name type="scientific">[Emmonsia] crescens</name>
    <dbReference type="NCBI Taxonomy" id="73230"/>
    <lineage>
        <taxon>Eukaryota</taxon>
        <taxon>Fungi</taxon>
        <taxon>Dikarya</taxon>
        <taxon>Ascomycota</taxon>
        <taxon>Pezizomycotina</taxon>
        <taxon>Eurotiomycetes</taxon>
        <taxon>Eurotiomycetidae</taxon>
        <taxon>Onygenales</taxon>
        <taxon>Ajellomycetaceae</taxon>
        <taxon>Emergomyces</taxon>
    </lineage>
</organism>
<name>A0A0G2J621_9EURO</name>
<dbReference type="AlphaFoldDB" id="A0A0G2J621"/>